<dbReference type="Proteomes" id="UP000318815">
    <property type="component" value="Unassembled WGS sequence"/>
</dbReference>
<name>A0A5C6LXZ7_9BACT</name>
<keyword evidence="2" id="KW-1185">Reference proteome</keyword>
<evidence type="ECO:0000313" key="1">
    <source>
        <dbReference type="EMBL" id="TWW02113.1"/>
    </source>
</evidence>
<protein>
    <submittedName>
        <fullName evidence="1">Uncharacterized protein</fullName>
    </submittedName>
</protein>
<proteinExistence type="predicted"/>
<dbReference type="EMBL" id="VOHS01000002">
    <property type="protein sequence ID" value="TWW02113.1"/>
    <property type="molecule type" value="Genomic_DNA"/>
</dbReference>
<dbReference type="AlphaFoldDB" id="A0A5C6LXZ7"/>
<comment type="caution">
    <text evidence="1">The sequence shown here is derived from an EMBL/GenBank/DDBJ whole genome shotgun (WGS) entry which is preliminary data.</text>
</comment>
<evidence type="ECO:0000313" key="2">
    <source>
        <dbReference type="Proteomes" id="UP000318815"/>
    </source>
</evidence>
<gene>
    <name evidence="1" type="ORF">FEF09_02930</name>
</gene>
<dbReference type="RefSeq" id="WP_146303599.1">
    <property type="nucleotide sequence ID" value="NZ_VOHS01000002.1"/>
</dbReference>
<sequence>MKTYLSLFLAAGILFSCNESTEISDSVRDTAHIEEPPVTGRVLRDTDTFSVGNKHFSIQPLAQSSFDKLATPDYDSTEESQIAKDRAHVKRQGDSLYITLNNGQTTLIANNTRDADDSKYANYFYAGYIPAIHQYLVFGGYYESSDYLLINADNGTVTHVWGIPVISPDHKYIICPSVDLVAGFNSNGFQLFSYANNTLTQEGEVEFSKWGPGQMKWLDNQSIEAEYIVLDDDMNEKPKPVKLVIR</sequence>
<dbReference type="OrthoDB" id="877109at2"/>
<dbReference type="PROSITE" id="PS51257">
    <property type="entry name" value="PROKAR_LIPOPROTEIN"/>
    <property type="match status" value="1"/>
</dbReference>
<organism evidence="1 2">
    <name type="scientific">Chitinophaga pinensis</name>
    <dbReference type="NCBI Taxonomy" id="79329"/>
    <lineage>
        <taxon>Bacteria</taxon>
        <taxon>Pseudomonadati</taxon>
        <taxon>Bacteroidota</taxon>
        <taxon>Chitinophagia</taxon>
        <taxon>Chitinophagales</taxon>
        <taxon>Chitinophagaceae</taxon>
        <taxon>Chitinophaga</taxon>
    </lineage>
</organism>
<accession>A0A5C6LXZ7</accession>
<reference evidence="1 2" key="1">
    <citation type="submission" date="2019-08" db="EMBL/GenBank/DDBJ databases">
        <title>Whole genome sequencing of chitin degrading bacteria Chitinophaga pinensis YS16.</title>
        <authorList>
            <person name="Singh R.P."/>
            <person name="Manchanda G."/>
            <person name="Maurya I.K."/>
            <person name="Joshi N.K."/>
            <person name="Srivastava A.K."/>
        </authorList>
    </citation>
    <scope>NUCLEOTIDE SEQUENCE [LARGE SCALE GENOMIC DNA]</scope>
    <source>
        <strain evidence="1 2">YS-16</strain>
    </source>
</reference>